<dbReference type="Proteomes" id="UP000324091">
    <property type="component" value="Chromosome 9"/>
</dbReference>
<comment type="similarity">
    <text evidence="2">Belongs to the glypican family.</text>
</comment>
<evidence type="ECO:0000256" key="9">
    <source>
        <dbReference type="ARBA" id="ARBA00023207"/>
    </source>
</evidence>
<evidence type="ECO:0000256" key="4">
    <source>
        <dbReference type="ARBA" id="ARBA00022622"/>
    </source>
</evidence>
<evidence type="ECO:0000256" key="3">
    <source>
        <dbReference type="ARBA" id="ARBA00022475"/>
    </source>
</evidence>
<dbReference type="GO" id="GO:0098552">
    <property type="term" value="C:side of membrane"/>
    <property type="evidence" value="ECO:0007669"/>
    <property type="project" value="UniProtKB-KW"/>
</dbReference>
<evidence type="ECO:0000256" key="5">
    <source>
        <dbReference type="ARBA" id="ARBA00022729"/>
    </source>
</evidence>
<evidence type="ECO:0000256" key="11">
    <source>
        <dbReference type="SAM" id="SignalP"/>
    </source>
</evidence>
<accession>A0A5C6MKV8</accession>
<keyword evidence="7" id="KW-0472">Membrane</keyword>
<evidence type="ECO:0000256" key="6">
    <source>
        <dbReference type="ARBA" id="ARBA00022974"/>
    </source>
</evidence>
<dbReference type="EMBL" id="RHFK02000022">
    <property type="protein sequence ID" value="TWW55824.1"/>
    <property type="molecule type" value="Genomic_DNA"/>
</dbReference>
<dbReference type="InterPro" id="IPR001863">
    <property type="entry name" value="Glypican"/>
</dbReference>
<keyword evidence="13" id="KW-1185">Reference proteome</keyword>
<reference evidence="12 13" key="1">
    <citation type="submission" date="2019-04" db="EMBL/GenBank/DDBJ databases">
        <title>Chromosome genome assembly for Takifugu flavidus.</title>
        <authorList>
            <person name="Xiao S."/>
        </authorList>
    </citation>
    <scope>NUCLEOTIDE SEQUENCE [LARGE SCALE GENOMIC DNA]</scope>
    <source>
        <strain evidence="12">HTHZ2018</strain>
        <tissue evidence="12">Muscle</tissue>
    </source>
</reference>
<feature type="chain" id="PRO_5022755450" evidence="11">
    <location>
        <begin position="20"/>
        <end position="66"/>
    </location>
</feature>
<evidence type="ECO:0000313" key="12">
    <source>
        <dbReference type="EMBL" id="TWW55824.1"/>
    </source>
</evidence>
<feature type="signal peptide" evidence="11">
    <location>
        <begin position="1"/>
        <end position="19"/>
    </location>
</feature>
<keyword evidence="8" id="KW-0325">Glycoprotein</keyword>
<protein>
    <submittedName>
        <fullName evidence="12">Uncharacterized protein</fullName>
    </submittedName>
</protein>
<keyword evidence="9" id="KW-0357">Heparan sulfate</keyword>
<dbReference type="Pfam" id="PF01153">
    <property type="entry name" value="Glypican"/>
    <property type="match status" value="1"/>
</dbReference>
<keyword evidence="4" id="KW-0336">GPI-anchor</keyword>
<evidence type="ECO:0000256" key="2">
    <source>
        <dbReference type="ARBA" id="ARBA00010260"/>
    </source>
</evidence>
<sequence>MKSLLVLGVVNALVVLVLSGTAEQKSKNCNEVRAAYSSKGFNVNDVPNKGVNDSPDCDVQAAALLH</sequence>
<evidence type="ECO:0000256" key="7">
    <source>
        <dbReference type="ARBA" id="ARBA00023136"/>
    </source>
</evidence>
<dbReference type="GO" id="GO:0005886">
    <property type="term" value="C:plasma membrane"/>
    <property type="evidence" value="ECO:0007669"/>
    <property type="project" value="UniProtKB-SubCell"/>
</dbReference>
<dbReference type="AlphaFoldDB" id="A0A5C6MKV8"/>
<gene>
    <name evidence="12" type="ORF">D4764_09G0008740</name>
</gene>
<evidence type="ECO:0000256" key="1">
    <source>
        <dbReference type="ARBA" id="ARBA00004609"/>
    </source>
</evidence>
<dbReference type="GO" id="GO:0009966">
    <property type="term" value="P:regulation of signal transduction"/>
    <property type="evidence" value="ECO:0007669"/>
    <property type="project" value="InterPro"/>
</dbReference>
<evidence type="ECO:0000313" key="13">
    <source>
        <dbReference type="Proteomes" id="UP000324091"/>
    </source>
</evidence>
<keyword evidence="3" id="KW-1003">Cell membrane</keyword>
<comment type="subcellular location">
    <subcellularLocation>
        <location evidence="1">Cell membrane</location>
        <topology evidence="1">Lipid-anchor</topology>
        <topology evidence="1">GPI-anchor</topology>
    </subcellularLocation>
</comment>
<evidence type="ECO:0000256" key="10">
    <source>
        <dbReference type="ARBA" id="ARBA00023288"/>
    </source>
</evidence>
<proteinExistence type="inferred from homology"/>
<name>A0A5C6MKV8_9TELE</name>
<keyword evidence="6" id="KW-0654">Proteoglycan</keyword>
<organism evidence="12 13">
    <name type="scientific">Takifugu flavidus</name>
    <name type="common">sansaifugu</name>
    <dbReference type="NCBI Taxonomy" id="433684"/>
    <lineage>
        <taxon>Eukaryota</taxon>
        <taxon>Metazoa</taxon>
        <taxon>Chordata</taxon>
        <taxon>Craniata</taxon>
        <taxon>Vertebrata</taxon>
        <taxon>Euteleostomi</taxon>
        <taxon>Actinopterygii</taxon>
        <taxon>Neopterygii</taxon>
        <taxon>Teleostei</taxon>
        <taxon>Neoteleostei</taxon>
        <taxon>Acanthomorphata</taxon>
        <taxon>Eupercaria</taxon>
        <taxon>Tetraodontiformes</taxon>
        <taxon>Tetradontoidea</taxon>
        <taxon>Tetraodontidae</taxon>
        <taxon>Takifugu</taxon>
    </lineage>
</organism>
<comment type="caution">
    <text evidence="12">The sequence shown here is derived from an EMBL/GenBank/DDBJ whole genome shotgun (WGS) entry which is preliminary data.</text>
</comment>
<evidence type="ECO:0000256" key="8">
    <source>
        <dbReference type="ARBA" id="ARBA00023180"/>
    </source>
</evidence>
<keyword evidence="10" id="KW-0449">Lipoprotein</keyword>
<keyword evidence="5 11" id="KW-0732">Signal</keyword>